<evidence type="ECO:0008006" key="3">
    <source>
        <dbReference type="Google" id="ProtNLM"/>
    </source>
</evidence>
<reference evidence="1 2" key="1">
    <citation type="journal article" date="2019" name="Int. J. Syst. Evol. Microbiol.">
        <title>The Global Catalogue of Microorganisms (GCM) 10K type strain sequencing project: providing services to taxonomists for standard genome sequencing and annotation.</title>
        <authorList>
            <consortium name="The Broad Institute Genomics Platform"/>
            <consortium name="The Broad Institute Genome Sequencing Center for Infectious Disease"/>
            <person name="Wu L."/>
            <person name="Ma J."/>
        </authorList>
    </citation>
    <scope>NUCLEOTIDE SEQUENCE [LARGE SCALE GENOMIC DNA]</scope>
    <source>
        <strain evidence="1 2">JCM 14589</strain>
    </source>
</reference>
<keyword evidence="2" id="KW-1185">Reference proteome</keyword>
<dbReference type="EMBL" id="BAAANW010000043">
    <property type="protein sequence ID" value="GAA1580715.1"/>
    <property type="molecule type" value="Genomic_DNA"/>
</dbReference>
<sequence>MGISVGWDLPNHRPEALAMNAHPTRTVATCLVALASLTACGGGSGAGDKASSSSSSPAVKVSFAEAIKSEQAATEACRALVGDGMKQARWLTHVSTDGGTKVDGTIGQATRGPSFTCTVTDKKGEFAGDGFTVVTGRENFDYEARQDIESASEPDRAASAWNERAGLGVLADAVRTGKNQAAVRDLQSVIDQVGK</sequence>
<evidence type="ECO:0000313" key="2">
    <source>
        <dbReference type="Proteomes" id="UP001500350"/>
    </source>
</evidence>
<organism evidence="1 2">
    <name type="scientific">Dermacoccus profundi</name>
    <dbReference type="NCBI Taxonomy" id="322602"/>
    <lineage>
        <taxon>Bacteria</taxon>
        <taxon>Bacillati</taxon>
        <taxon>Actinomycetota</taxon>
        <taxon>Actinomycetes</taxon>
        <taxon>Micrococcales</taxon>
        <taxon>Dermacoccaceae</taxon>
        <taxon>Dermacoccus</taxon>
    </lineage>
</organism>
<protein>
    <recommendedName>
        <fullName evidence="3">DUF3558 domain-containing protein</fullName>
    </recommendedName>
</protein>
<gene>
    <name evidence="1" type="ORF">GCM10009763_29630</name>
</gene>
<accession>A0ABN2DMK1</accession>
<evidence type="ECO:0000313" key="1">
    <source>
        <dbReference type="EMBL" id="GAA1580715.1"/>
    </source>
</evidence>
<comment type="caution">
    <text evidence="1">The sequence shown here is derived from an EMBL/GenBank/DDBJ whole genome shotgun (WGS) entry which is preliminary data.</text>
</comment>
<name>A0ABN2DMK1_9MICO</name>
<proteinExistence type="predicted"/>
<dbReference type="Proteomes" id="UP001500350">
    <property type="component" value="Unassembled WGS sequence"/>
</dbReference>